<name>A0ABT7S0S1_9LACO</name>
<reference evidence="2 3" key="1">
    <citation type="submission" date="2023-06" db="EMBL/GenBank/DDBJ databases">
        <title>Draft Genome Sequences of lactic acid bacteria strains isolated from fermented milk products.</title>
        <authorList>
            <person name="Elcheninov A.G."/>
            <person name="Klyukina A."/>
            <person name="Zayulina K.S."/>
            <person name="Gavirova L.A."/>
            <person name="Shcherbakova P.A."/>
            <person name="Shestakov A.I."/>
            <person name="Kublanov I.V."/>
            <person name="Kochetkova T.V."/>
        </authorList>
    </citation>
    <scope>NUCLEOTIDE SEQUENCE [LARGE SCALE GENOMIC DNA]</scope>
    <source>
        <strain evidence="2 3">TOM.81</strain>
    </source>
</reference>
<evidence type="ECO:0000313" key="3">
    <source>
        <dbReference type="Proteomes" id="UP001242903"/>
    </source>
</evidence>
<protein>
    <submittedName>
        <fullName evidence="2">Uncharacterized protein</fullName>
    </submittedName>
</protein>
<comment type="caution">
    <text evidence="2">The sequence shown here is derived from an EMBL/GenBank/DDBJ whole genome shotgun (WGS) entry which is preliminary data.</text>
</comment>
<dbReference type="RefSeq" id="WP_004914512.1">
    <property type="nucleotide sequence ID" value="NZ_BMBS01000008.1"/>
</dbReference>
<keyword evidence="1" id="KW-1133">Transmembrane helix</keyword>
<keyword evidence="1" id="KW-0812">Transmembrane</keyword>
<proteinExistence type="predicted"/>
<feature type="transmembrane region" description="Helical" evidence="1">
    <location>
        <begin position="38"/>
        <end position="57"/>
    </location>
</feature>
<dbReference type="GeneID" id="97229677"/>
<accession>A0ABT7S0S1</accession>
<evidence type="ECO:0000313" key="2">
    <source>
        <dbReference type="EMBL" id="MDM7647158.1"/>
    </source>
</evidence>
<evidence type="ECO:0000256" key="1">
    <source>
        <dbReference type="SAM" id="Phobius"/>
    </source>
</evidence>
<dbReference type="Proteomes" id="UP001242903">
    <property type="component" value="Unassembled WGS sequence"/>
</dbReference>
<gene>
    <name evidence="2" type="ORF">QUE93_09040</name>
</gene>
<organism evidence="2 3">
    <name type="scientific">Leuconostoc falkenbergense</name>
    <dbReference type="NCBI Taxonomy" id="2766470"/>
    <lineage>
        <taxon>Bacteria</taxon>
        <taxon>Bacillati</taxon>
        <taxon>Bacillota</taxon>
        <taxon>Bacilli</taxon>
        <taxon>Lactobacillales</taxon>
        <taxon>Lactobacillaceae</taxon>
        <taxon>Leuconostoc</taxon>
    </lineage>
</organism>
<sequence>MVNKLVYLIFIAVTWLVYVGFTLPILLLFMSFGQSCHVAMIIATVMTILFILVQRTFRGLHLINRLQDDTADIETRLQLANGYFQKSMKQVNKQNRHQAKVYCKQLKQYQHQLKAYQKNQKS</sequence>
<keyword evidence="3" id="KW-1185">Reference proteome</keyword>
<keyword evidence="1" id="KW-0472">Membrane</keyword>
<feature type="transmembrane region" description="Helical" evidence="1">
    <location>
        <begin position="7"/>
        <end position="32"/>
    </location>
</feature>
<dbReference type="EMBL" id="JAUCAQ010000021">
    <property type="protein sequence ID" value="MDM7647158.1"/>
    <property type="molecule type" value="Genomic_DNA"/>
</dbReference>